<evidence type="ECO:0000256" key="7">
    <source>
        <dbReference type="SAM" id="MobiDB-lite"/>
    </source>
</evidence>
<dbReference type="Gene3D" id="3.40.50.300">
    <property type="entry name" value="P-loop containing nucleotide triphosphate hydrolases"/>
    <property type="match status" value="1"/>
</dbReference>
<dbReference type="InterPro" id="IPR030697">
    <property type="entry name" value="Rab29/Rab38/Rab32"/>
</dbReference>
<dbReference type="SMART" id="SM00174">
    <property type="entry name" value="RHO"/>
    <property type="match status" value="1"/>
</dbReference>
<evidence type="ECO:0000256" key="2">
    <source>
        <dbReference type="ARBA" id="ARBA00022741"/>
    </source>
</evidence>
<feature type="compositionally biased region" description="Polar residues" evidence="7">
    <location>
        <begin position="185"/>
        <end position="204"/>
    </location>
</feature>
<dbReference type="PROSITE" id="PS51419">
    <property type="entry name" value="RAB"/>
    <property type="match status" value="1"/>
</dbReference>
<evidence type="ECO:0000256" key="3">
    <source>
        <dbReference type="ARBA" id="ARBA00023134"/>
    </source>
</evidence>
<feature type="non-terminal residue" evidence="8">
    <location>
        <position position="204"/>
    </location>
</feature>
<keyword evidence="9" id="KW-1185">Reference proteome</keyword>
<evidence type="ECO:0000256" key="1">
    <source>
        <dbReference type="ARBA" id="ARBA00006270"/>
    </source>
</evidence>
<dbReference type="PANTHER" id="PTHR47981">
    <property type="entry name" value="RAB FAMILY"/>
    <property type="match status" value="1"/>
</dbReference>
<keyword evidence="3 6" id="KW-0342">GTP-binding</keyword>
<dbReference type="EMBL" id="CP111025">
    <property type="protein sequence ID" value="WAR25477.1"/>
    <property type="molecule type" value="Genomic_DNA"/>
</dbReference>
<comment type="subcellular location">
    <subcellularLocation>
        <location evidence="6">Membrane</location>
        <topology evidence="6">Lipid-anchor</topology>
    </subcellularLocation>
</comment>
<evidence type="ECO:0000313" key="8">
    <source>
        <dbReference type="EMBL" id="WAR25477.1"/>
    </source>
</evidence>
<organism evidence="8 9">
    <name type="scientific">Mya arenaria</name>
    <name type="common">Soft-shell clam</name>
    <dbReference type="NCBI Taxonomy" id="6604"/>
    <lineage>
        <taxon>Eukaryota</taxon>
        <taxon>Metazoa</taxon>
        <taxon>Spiralia</taxon>
        <taxon>Lophotrochozoa</taxon>
        <taxon>Mollusca</taxon>
        <taxon>Bivalvia</taxon>
        <taxon>Autobranchia</taxon>
        <taxon>Heteroconchia</taxon>
        <taxon>Euheterodonta</taxon>
        <taxon>Imparidentia</taxon>
        <taxon>Neoheterodontei</taxon>
        <taxon>Myida</taxon>
        <taxon>Myoidea</taxon>
        <taxon>Myidae</taxon>
        <taxon>Mya</taxon>
    </lineage>
</organism>
<keyword evidence="4 6" id="KW-0449">Lipoprotein</keyword>
<protein>
    <recommendedName>
        <fullName evidence="6">Ras-related protein Rab</fullName>
    </recommendedName>
</protein>
<dbReference type="PANTHER" id="PTHR47981:SF42">
    <property type="entry name" value="RAS-RELATED PROTEIN RAB-7L1-LIKE ISOFORM X1"/>
    <property type="match status" value="1"/>
</dbReference>
<gene>
    <name evidence="8" type="ORF">MAR_011181</name>
</gene>
<dbReference type="Proteomes" id="UP001164746">
    <property type="component" value="Chromosome 14"/>
</dbReference>
<evidence type="ECO:0000313" key="9">
    <source>
        <dbReference type="Proteomes" id="UP001164746"/>
    </source>
</evidence>
<dbReference type="InterPro" id="IPR005225">
    <property type="entry name" value="Small_GTP-bd"/>
</dbReference>
<reference evidence="8" key="1">
    <citation type="submission" date="2022-11" db="EMBL/GenBank/DDBJ databases">
        <title>Centuries of genome instability and evolution in soft-shell clam transmissible cancer (bioRxiv).</title>
        <authorList>
            <person name="Hart S.F.M."/>
            <person name="Yonemitsu M.A."/>
            <person name="Giersch R.M."/>
            <person name="Beal B.F."/>
            <person name="Arriagada G."/>
            <person name="Davis B.W."/>
            <person name="Ostrander E.A."/>
            <person name="Goff S.P."/>
            <person name="Metzger M.J."/>
        </authorList>
    </citation>
    <scope>NUCLEOTIDE SEQUENCE</scope>
    <source>
        <strain evidence="8">MELC-2E11</strain>
        <tissue evidence="8">Siphon/mantle</tissue>
    </source>
</reference>
<dbReference type="SUPFAM" id="SSF52540">
    <property type="entry name" value="P-loop containing nucleoside triphosphate hydrolases"/>
    <property type="match status" value="1"/>
</dbReference>
<dbReference type="CDD" id="cd04107">
    <property type="entry name" value="Rab32_Rab38"/>
    <property type="match status" value="1"/>
</dbReference>
<dbReference type="SMART" id="SM00175">
    <property type="entry name" value="RAB"/>
    <property type="match status" value="1"/>
</dbReference>
<keyword evidence="6" id="KW-0472">Membrane</keyword>
<dbReference type="InterPro" id="IPR027417">
    <property type="entry name" value="P-loop_NTPase"/>
</dbReference>
<comment type="similarity">
    <text evidence="1 6">Belongs to the small GTPase superfamily. Rab family.</text>
</comment>
<dbReference type="SMART" id="SM00176">
    <property type="entry name" value="RAN"/>
    <property type="match status" value="1"/>
</dbReference>
<keyword evidence="5 6" id="KW-0636">Prenylation</keyword>
<evidence type="ECO:0000256" key="5">
    <source>
        <dbReference type="ARBA" id="ARBA00023289"/>
    </source>
</evidence>
<proteinExistence type="inferred from homology"/>
<dbReference type="SMART" id="SM00173">
    <property type="entry name" value="RAS"/>
    <property type="match status" value="1"/>
</dbReference>
<evidence type="ECO:0000256" key="6">
    <source>
        <dbReference type="RuleBase" id="RU367128"/>
    </source>
</evidence>
<feature type="region of interest" description="Disordered" evidence="7">
    <location>
        <begin position="183"/>
        <end position="204"/>
    </location>
</feature>
<dbReference type="InterPro" id="IPR001806">
    <property type="entry name" value="Small_GTPase"/>
</dbReference>
<keyword evidence="2 6" id="KW-0547">Nucleotide-binding</keyword>
<comment type="function">
    <text evidence="6">The small GTPases Rab are key regulators in vesicle trafficking.</text>
</comment>
<dbReference type="NCBIfam" id="TIGR00231">
    <property type="entry name" value="small_GTP"/>
    <property type="match status" value="1"/>
</dbReference>
<dbReference type="PRINTS" id="PR00449">
    <property type="entry name" value="RASTRNSFRMNG"/>
</dbReference>
<sequence>MTEVLFKVLIIGDPTVGKTSFVHRYVNNLFRRDYKMTIGVDFALKVIKWSDSQNIKLQLWDIAGQERFTSMTRVYYKDAHACIVMFDLTHRPTFQNTVKWKEDLDQKCTLQDGTSVPCLLLANKSDLSNREVDQSEIEEVCKEHDFVGWTEISVKEGLMVDEAMRFLVEEMMAKHSTLDDFSESLRLSSSPTIRPSAQDKPQQS</sequence>
<dbReference type="PROSITE" id="PS51421">
    <property type="entry name" value="RAS"/>
    <property type="match status" value="1"/>
</dbReference>
<accession>A0ABY7FTJ8</accession>
<dbReference type="PROSITE" id="PS51417">
    <property type="entry name" value="ARF"/>
    <property type="match status" value="1"/>
</dbReference>
<name>A0ABY7FTJ8_MYAAR</name>
<dbReference type="Pfam" id="PF00071">
    <property type="entry name" value="Ras"/>
    <property type="match status" value="1"/>
</dbReference>
<evidence type="ECO:0000256" key="4">
    <source>
        <dbReference type="ARBA" id="ARBA00023288"/>
    </source>
</evidence>